<protein>
    <recommendedName>
        <fullName evidence="6">Zn(2)-C6 fungal-type domain-containing protein</fullName>
    </recommendedName>
</protein>
<sequence length="736" mass="82051">MSASSAADRNNASDTMSPPQESSNHSKRKSEDGGPQPRAKRNRYISIACSNECKRRKIKCNGQTPCQRCGNLNLECLYAPNCCNNFKESDEFKQMSAHISSLQQQVDDLFHSLSTLRSQVDVHSNGSIGTPFNPHEYQQPPMLPSSAGRSRTRSVSKHPRFHGPTSSAFNLGVARSSLKTMGITAGEEGEDEGVVTNDATPRHSPPIPNAPLSVLKQMHADKDPIWSISKHEALRLVHVWHEEMGVMYPILEIEKVLRYTEMLFSFVEAAARSGLMQGALPGSDAIMDDQTSALKLILAITLVLEGRGKDPLGEKLFENVHKVVEKTLSEPVRLQGINLLALTGMYHFTRDDEQMAWRVIGLAARHCLELGLHRRETYATLFPDIDEHASAIRTFWSIYVLDRRWSFGTGMPFALQDADIDANLPKPDVLTHESTPYLNAMISYSIIGSKVWKSVADVAFQDKINKEDISFLDFQVLNWHRSIPDNLKFVHPDSGRQIEPPPRVVHRLQVVLYLRANQMRILIYRPVLHTATTIMENIEFAHVVVKVAKDTIRILTYINQTSDIYRCQQTMFNYFLISALAVLFLAVAHAPADFSQTCRDEFYMALELVRGLSSNSYVSKRLWKTIKTLKEVGPRLGLVVRHDDTSDAHSSAAVAMAGLAGHQVDELALFSNGRNGGNLDTPHGMASDLTTLFEAAGGTFQLNGFGGTSAEMVNGEYVNAFAPETDELARIMRDLF</sequence>
<dbReference type="PROSITE" id="PS50048">
    <property type="entry name" value="ZN2_CY6_FUNGAL_2"/>
    <property type="match status" value="1"/>
</dbReference>
<dbReference type="OrthoDB" id="3971593at2759"/>
<dbReference type="PANTHER" id="PTHR47424">
    <property type="entry name" value="REGULATORY PROTEIN GAL4"/>
    <property type="match status" value="1"/>
</dbReference>
<dbReference type="SUPFAM" id="SSF57701">
    <property type="entry name" value="Zn2/Cys6 DNA-binding domain"/>
    <property type="match status" value="1"/>
</dbReference>
<reference evidence="7" key="1">
    <citation type="submission" date="2022-10" db="EMBL/GenBank/DDBJ databases">
        <title>Tapping the CABI collections for fungal endophytes: first genome assemblies for Collariella, Neodidymelliopsis, Ascochyta clinopodiicola, Didymella pomorum, Didymosphaeria variabile, Neocosmospora piperis and Neocucurbitaria cava.</title>
        <authorList>
            <person name="Hill R."/>
        </authorList>
    </citation>
    <scope>NUCLEOTIDE SEQUENCE</scope>
    <source>
        <strain evidence="7">IMI 356814</strain>
    </source>
</reference>
<dbReference type="CDD" id="cd12148">
    <property type="entry name" value="fungal_TF_MHR"/>
    <property type="match status" value="1"/>
</dbReference>
<name>A0A9W9CKR8_9PLEO</name>
<dbReference type="SMART" id="SM00906">
    <property type="entry name" value="Fungal_trans"/>
    <property type="match status" value="1"/>
</dbReference>
<feature type="region of interest" description="Disordered" evidence="5">
    <location>
        <begin position="130"/>
        <end position="161"/>
    </location>
</feature>
<organism evidence="7 8">
    <name type="scientific">Neocucurbitaria cava</name>
    <dbReference type="NCBI Taxonomy" id="798079"/>
    <lineage>
        <taxon>Eukaryota</taxon>
        <taxon>Fungi</taxon>
        <taxon>Dikarya</taxon>
        <taxon>Ascomycota</taxon>
        <taxon>Pezizomycotina</taxon>
        <taxon>Dothideomycetes</taxon>
        <taxon>Pleosporomycetidae</taxon>
        <taxon>Pleosporales</taxon>
        <taxon>Pleosporineae</taxon>
        <taxon>Cucurbitariaceae</taxon>
        <taxon>Neocucurbitaria</taxon>
    </lineage>
</organism>
<evidence type="ECO:0000256" key="3">
    <source>
        <dbReference type="ARBA" id="ARBA00023163"/>
    </source>
</evidence>
<feature type="region of interest" description="Disordered" evidence="5">
    <location>
        <begin position="1"/>
        <end position="41"/>
    </location>
</feature>
<dbReference type="EMBL" id="JAPEUY010000012">
    <property type="protein sequence ID" value="KAJ4367321.1"/>
    <property type="molecule type" value="Genomic_DNA"/>
</dbReference>
<comment type="caution">
    <text evidence="7">The sequence shown here is derived from an EMBL/GenBank/DDBJ whole genome shotgun (WGS) entry which is preliminary data.</text>
</comment>
<evidence type="ECO:0000256" key="4">
    <source>
        <dbReference type="ARBA" id="ARBA00023242"/>
    </source>
</evidence>
<accession>A0A9W9CKR8</accession>
<dbReference type="AlphaFoldDB" id="A0A9W9CKR8"/>
<evidence type="ECO:0000256" key="5">
    <source>
        <dbReference type="SAM" id="MobiDB-lite"/>
    </source>
</evidence>
<keyword evidence="1" id="KW-0479">Metal-binding</keyword>
<dbReference type="Proteomes" id="UP001140560">
    <property type="component" value="Unassembled WGS sequence"/>
</dbReference>
<dbReference type="InterPro" id="IPR051127">
    <property type="entry name" value="Fungal_SecMet_Regulators"/>
</dbReference>
<dbReference type="InterPro" id="IPR007219">
    <property type="entry name" value="XnlR_reg_dom"/>
</dbReference>
<dbReference type="Pfam" id="PF04082">
    <property type="entry name" value="Fungal_trans"/>
    <property type="match status" value="1"/>
</dbReference>
<feature type="compositionally biased region" description="Low complexity" evidence="5">
    <location>
        <begin position="1"/>
        <end position="14"/>
    </location>
</feature>
<keyword evidence="2" id="KW-0805">Transcription regulation</keyword>
<dbReference type="GO" id="GO:0000978">
    <property type="term" value="F:RNA polymerase II cis-regulatory region sequence-specific DNA binding"/>
    <property type="evidence" value="ECO:0007669"/>
    <property type="project" value="TreeGrafter"/>
</dbReference>
<dbReference type="GO" id="GO:0000981">
    <property type="term" value="F:DNA-binding transcription factor activity, RNA polymerase II-specific"/>
    <property type="evidence" value="ECO:0007669"/>
    <property type="project" value="InterPro"/>
</dbReference>
<dbReference type="GO" id="GO:0006351">
    <property type="term" value="P:DNA-templated transcription"/>
    <property type="evidence" value="ECO:0007669"/>
    <property type="project" value="InterPro"/>
</dbReference>
<evidence type="ECO:0000313" key="7">
    <source>
        <dbReference type="EMBL" id="KAJ4367321.1"/>
    </source>
</evidence>
<evidence type="ECO:0000313" key="8">
    <source>
        <dbReference type="Proteomes" id="UP001140560"/>
    </source>
</evidence>
<dbReference type="CDD" id="cd00067">
    <property type="entry name" value="GAL4"/>
    <property type="match status" value="1"/>
</dbReference>
<dbReference type="Gene3D" id="4.10.240.10">
    <property type="entry name" value="Zn(2)-C6 fungal-type DNA-binding domain"/>
    <property type="match status" value="1"/>
</dbReference>
<keyword evidence="3" id="KW-0804">Transcription</keyword>
<dbReference type="PANTHER" id="PTHR47424:SF5">
    <property type="entry name" value="ZN(II)2CYS6 TRANSCRIPTION FACTOR (EUROFUNG)"/>
    <property type="match status" value="1"/>
</dbReference>
<feature type="compositionally biased region" description="Basic residues" evidence="5">
    <location>
        <begin position="150"/>
        <end position="161"/>
    </location>
</feature>
<dbReference type="GO" id="GO:0005634">
    <property type="term" value="C:nucleus"/>
    <property type="evidence" value="ECO:0007669"/>
    <property type="project" value="TreeGrafter"/>
</dbReference>
<gene>
    <name evidence="7" type="ORF">N0V83_006902</name>
</gene>
<proteinExistence type="predicted"/>
<keyword evidence="8" id="KW-1185">Reference proteome</keyword>
<keyword evidence="4" id="KW-0539">Nucleus</keyword>
<evidence type="ECO:0000259" key="6">
    <source>
        <dbReference type="PROSITE" id="PS50048"/>
    </source>
</evidence>
<feature type="domain" description="Zn(2)-C6 fungal-type" evidence="6">
    <location>
        <begin position="53"/>
        <end position="78"/>
    </location>
</feature>
<dbReference type="InterPro" id="IPR001138">
    <property type="entry name" value="Zn2Cys6_DnaBD"/>
</dbReference>
<dbReference type="InterPro" id="IPR036864">
    <property type="entry name" value="Zn2-C6_fun-type_DNA-bd_sf"/>
</dbReference>
<feature type="region of interest" description="Disordered" evidence="5">
    <location>
        <begin position="184"/>
        <end position="206"/>
    </location>
</feature>
<dbReference type="GO" id="GO:0000435">
    <property type="term" value="P:positive regulation of transcription from RNA polymerase II promoter by galactose"/>
    <property type="evidence" value="ECO:0007669"/>
    <property type="project" value="TreeGrafter"/>
</dbReference>
<dbReference type="GO" id="GO:0008270">
    <property type="term" value="F:zinc ion binding"/>
    <property type="evidence" value="ECO:0007669"/>
    <property type="project" value="InterPro"/>
</dbReference>
<evidence type="ECO:0000256" key="2">
    <source>
        <dbReference type="ARBA" id="ARBA00023015"/>
    </source>
</evidence>
<evidence type="ECO:0000256" key="1">
    <source>
        <dbReference type="ARBA" id="ARBA00022723"/>
    </source>
</evidence>
<dbReference type="Pfam" id="PF00172">
    <property type="entry name" value="Zn_clus"/>
    <property type="match status" value="1"/>
</dbReference>